<accession>A0A7C1FPB8</accession>
<sequence length="96" mass="10217">MGVKPAQIELSIDELILDAGVAGALSPRALQTLRAEVEHELIRLLNAGELPAQLQHSLQIEAMDAGHLARGDMHQVGSAGQLGTQIAQSVYRSLAR</sequence>
<name>A0A7C1FPB8_9CHLR</name>
<comment type="caution">
    <text evidence="1">The sequence shown here is derived from an EMBL/GenBank/DDBJ whole genome shotgun (WGS) entry which is preliminary data.</text>
</comment>
<protein>
    <submittedName>
        <fullName evidence="1">Uncharacterized protein</fullName>
    </submittedName>
</protein>
<dbReference type="EMBL" id="DSMG01000203">
    <property type="protein sequence ID" value="HDX33793.1"/>
    <property type="molecule type" value="Genomic_DNA"/>
</dbReference>
<evidence type="ECO:0000313" key="1">
    <source>
        <dbReference type="EMBL" id="HDX33793.1"/>
    </source>
</evidence>
<dbReference type="AlphaFoldDB" id="A0A7C1FPB8"/>
<organism evidence="1">
    <name type="scientific">Caldilinea aerophila</name>
    <dbReference type="NCBI Taxonomy" id="133453"/>
    <lineage>
        <taxon>Bacteria</taxon>
        <taxon>Bacillati</taxon>
        <taxon>Chloroflexota</taxon>
        <taxon>Caldilineae</taxon>
        <taxon>Caldilineales</taxon>
        <taxon>Caldilineaceae</taxon>
        <taxon>Caldilinea</taxon>
    </lineage>
</organism>
<proteinExistence type="predicted"/>
<gene>
    <name evidence="1" type="ORF">ENQ20_20270</name>
</gene>
<reference evidence="1" key="1">
    <citation type="journal article" date="2020" name="mSystems">
        <title>Genome- and Community-Level Interaction Insights into Carbon Utilization and Element Cycling Functions of Hydrothermarchaeota in Hydrothermal Sediment.</title>
        <authorList>
            <person name="Zhou Z."/>
            <person name="Liu Y."/>
            <person name="Xu W."/>
            <person name="Pan J."/>
            <person name="Luo Z.H."/>
            <person name="Li M."/>
        </authorList>
    </citation>
    <scope>NUCLEOTIDE SEQUENCE [LARGE SCALE GENOMIC DNA]</scope>
    <source>
        <strain evidence="1">SpSt-289</strain>
    </source>
</reference>